<dbReference type="AlphaFoldDB" id="A0AAV1WY05"/>
<comment type="caution">
    <text evidence="1">The sequence shown here is derived from an EMBL/GenBank/DDBJ whole genome shotgun (WGS) entry which is preliminary data.</text>
</comment>
<dbReference type="Proteomes" id="UP001497480">
    <property type="component" value="Unassembled WGS sequence"/>
</dbReference>
<accession>A0AAV1WY05</accession>
<evidence type="ECO:0000313" key="1">
    <source>
        <dbReference type="EMBL" id="CAL0314295.1"/>
    </source>
</evidence>
<protein>
    <submittedName>
        <fullName evidence="1">Uncharacterized protein</fullName>
    </submittedName>
</protein>
<dbReference type="EMBL" id="CAXHTB010000010">
    <property type="protein sequence ID" value="CAL0314295.1"/>
    <property type="molecule type" value="Genomic_DNA"/>
</dbReference>
<gene>
    <name evidence="1" type="ORF">LLUT_LOCUS15355</name>
</gene>
<proteinExistence type="predicted"/>
<evidence type="ECO:0000313" key="2">
    <source>
        <dbReference type="Proteomes" id="UP001497480"/>
    </source>
</evidence>
<reference evidence="1 2" key="1">
    <citation type="submission" date="2024-03" db="EMBL/GenBank/DDBJ databases">
        <authorList>
            <person name="Martinez-Hernandez J."/>
        </authorList>
    </citation>
    <scope>NUCLEOTIDE SEQUENCE [LARGE SCALE GENOMIC DNA]</scope>
</reference>
<organism evidence="1 2">
    <name type="scientific">Lupinus luteus</name>
    <name type="common">European yellow lupine</name>
    <dbReference type="NCBI Taxonomy" id="3873"/>
    <lineage>
        <taxon>Eukaryota</taxon>
        <taxon>Viridiplantae</taxon>
        <taxon>Streptophyta</taxon>
        <taxon>Embryophyta</taxon>
        <taxon>Tracheophyta</taxon>
        <taxon>Spermatophyta</taxon>
        <taxon>Magnoliopsida</taxon>
        <taxon>eudicotyledons</taxon>
        <taxon>Gunneridae</taxon>
        <taxon>Pentapetalae</taxon>
        <taxon>rosids</taxon>
        <taxon>fabids</taxon>
        <taxon>Fabales</taxon>
        <taxon>Fabaceae</taxon>
        <taxon>Papilionoideae</taxon>
        <taxon>50 kb inversion clade</taxon>
        <taxon>genistoids sensu lato</taxon>
        <taxon>core genistoids</taxon>
        <taxon>Genisteae</taxon>
        <taxon>Lupinus</taxon>
    </lineage>
</organism>
<sequence>MWLKHDDCRKLVQESWRNQVYVCPMFILGQKLKRLKSAFRTWNTEVFGNIHTRVKNSLAVVDVIQNCINENGPEQELFDREVLAQNQLLSDLVMEEDFWKEKSRLNWHISWDRNTNFFHKVTKIRQVTKTMSLLKVGDEIMTSQSDIANHVLDY</sequence>
<name>A0AAV1WY05_LUPLU</name>
<keyword evidence="2" id="KW-1185">Reference proteome</keyword>